<dbReference type="RefSeq" id="XP_002954907.1">
    <property type="nucleotide sequence ID" value="XM_002954861.1"/>
</dbReference>
<dbReference type="Proteomes" id="UP000001058">
    <property type="component" value="Unassembled WGS sequence"/>
</dbReference>
<organism evidence="3">
    <name type="scientific">Volvox carteri f. nagariensis</name>
    <dbReference type="NCBI Taxonomy" id="3068"/>
    <lineage>
        <taxon>Eukaryota</taxon>
        <taxon>Viridiplantae</taxon>
        <taxon>Chlorophyta</taxon>
        <taxon>core chlorophytes</taxon>
        <taxon>Chlorophyceae</taxon>
        <taxon>CS clade</taxon>
        <taxon>Chlamydomonadales</taxon>
        <taxon>Volvocaceae</taxon>
        <taxon>Volvox</taxon>
    </lineage>
</organism>
<gene>
    <name evidence="2" type="ORF">VOLCADRAFT_95748</name>
</gene>
<name>D8U8A2_VOLCA</name>
<evidence type="ECO:0000256" key="1">
    <source>
        <dbReference type="SAM" id="MobiDB-lite"/>
    </source>
</evidence>
<dbReference type="OrthoDB" id="5682at2759"/>
<reference evidence="2 3" key="1">
    <citation type="journal article" date="2010" name="Science">
        <title>Genomic analysis of organismal complexity in the multicellular green alga Volvox carteri.</title>
        <authorList>
            <person name="Prochnik S.E."/>
            <person name="Umen J."/>
            <person name="Nedelcu A.M."/>
            <person name="Hallmann A."/>
            <person name="Miller S.M."/>
            <person name="Nishii I."/>
            <person name="Ferris P."/>
            <person name="Kuo A."/>
            <person name="Mitros T."/>
            <person name="Fritz-Laylin L.K."/>
            <person name="Hellsten U."/>
            <person name="Chapman J."/>
            <person name="Simakov O."/>
            <person name="Rensing S.A."/>
            <person name="Terry A."/>
            <person name="Pangilinan J."/>
            <person name="Kapitonov V."/>
            <person name="Jurka J."/>
            <person name="Salamov A."/>
            <person name="Shapiro H."/>
            <person name="Schmutz J."/>
            <person name="Grimwood J."/>
            <person name="Lindquist E."/>
            <person name="Lucas S."/>
            <person name="Grigoriev I.V."/>
            <person name="Schmitt R."/>
            <person name="Kirk D."/>
            <person name="Rokhsar D.S."/>
        </authorList>
    </citation>
    <scope>NUCLEOTIDE SEQUENCE [LARGE SCALE GENOMIC DNA]</scope>
    <source>
        <strain evidence="3">f. Nagariensis / Eve</strain>
    </source>
</reference>
<feature type="compositionally biased region" description="Acidic residues" evidence="1">
    <location>
        <begin position="364"/>
        <end position="374"/>
    </location>
</feature>
<feature type="region of interest" description="Disordered" evidence="1">
    <location>
        <begin position="356"/>
        <end position="400"/>
    </location>
</feature>
<evidence type="ECO:0000313" key="3">
    <source>
        <dbReference type="Proteomes" id="UP000001058"/>
    </source>
</evidence>
<dbReference type="InParanoid" id="D8U8A2"/>
<dbReference type="EMBL" id="GL378367">
    <property type="protein sequence ID" value="EFJ44106.1"/>
    <property type="molecule type" value="Genomic_DNA"/>
</dbReference>
<dbReference type="eggNOG" id="ENOG502SB0Y">
    <property type="taxonomic scope" value="Eukaryota"/>
</dbReference>
<dbReference type="AlphaFoldDB" id="D8U8A2"/>
<accession>D8U8A2</accession>
<sequence length="514" mass="57166">MAPSLRTLDIKHEDFILDAVDIVLSPENLANTLLEFRRTLSRMWRLRNDNTGKGRKDLFAANREPRSTSSSGVSISSYDFANEERLHLRHCRHFVNLTNGIEALPMLHELQLPYSFVRIQSTACEQQNLEALISELDPNLLINLALGHWYEEYIGGGEDWQHACGGLGVGWATGMNVLDIDKYIDKYICLVYDCGSRGRNGTPRALWYGLEFVRYTLSKLWLRRPCPALLRGKNVAAQFDQHIRAFRQSTTRRIKYYAKYLPREGPYPLGEVTEGNLPGVGGAATATATGVSDVGVGGDEGRGAGGGCGLQRLRLYGVYRPTDHDDDVSYYVRLLYNYQLLQPLRSHDEERRLELPGLDPKLQEEEEEEEEGEGKEEKRQQEEEKDDGGEEQKQGRLLGKGNAAIASCSRDMYNSGNHADAIGVAAEEMSGRRRVGPRRKTTASGLMCGETEMTSCGMVGGHVAYGTAVAGDDDGEAVLARYGFRLFRRGLSPMEWAVARGTVAAAGDVRKDHP</sequence>
<keyword evidence="3" id="KW-1185">Reference proteome</keyword>
<proteinExistence type="predicted"/>
<dbReference type="GeneID" id="9621634"/>
<evidence type="ECO:0000313" key="2">
    <source>
        <dbReference type="EMBL" id="EFJ44106.1"/>
    </source>
</evidence>
<protein>
    <submittedName>
        <fullName evidence="2">Uncharacterized protein</fullName>
    </submittedName>
</protein>
<dbReference type="KEGG" id="vcn:VOLCADRAFT_95748"/>